<accession>A0A448PXI8</accession>
<protein>
    <submittedName>
        <fullName evidence="1">Uncharacterized protein</fullName>
    </submittedName>
</protein>
<evidence type="ECO:0000313" key="2">
    <source>
        <dbReference type="Proteomes" id="UP000268879"/>
    </source>
</evidence>
<dbReference type="AlphaFoldDB" id="A0A448PXI8"/>
<dbReference type="EMBL" id="LR134481">
    <property type="protein sequence ID" value="VEI29259.1"/>
    <property type="molecule type" value="Genomic_DNA"/>
</dbReference>
<dbReference type="RefSeq" id="WP_164757043.1">
    <property type="nucleotide sequence ID" value="NZ_LR134481.1"/>
</dbReference>
<dbReference type="Proteomes" id="UP000268879">
    <property type="component" value="Chromosome"/>
</dbReference>
<evidence type="ECO:0000313" key="1">
    <source>
        <dbReference type="EMBL" id="VEI29259.1"/>
    </source>
</evidence>
<name>A0A448PXI8_HAEPA</name>
<organism evidence="1 2">
    <name type="scientific">Haemophilus parainfluenzae</name>
    <dbReference type="NCBI Taxonomy" id="729"/>
    <lineage>
        <taxon>Bacteria</taxon>
        <taxon>Pseudomonadati</taxon>
        <taxon>Pseudomonadota</taxon>
        <taxon>Gammaproteobacteria</taxon>
        <taxon>Pasteurellales</taxon>
        <taxon>Pasteurellaceae</taxon>
        <taxon>Haemophilus</taxon>
    </lineage>
</organism>
<sequence>MLKRKTFLKKKASRDISASRNLRLRRLKHRKEQQFQRQALQFVIQNI</sequence>
<gene>
    <name evidence="1" type="ORF">NCTC10665_00151</name>
</gene>
<reference evidence="1 2" key="1">
    <citation type="submission" date="2018-12" db="EMBL/GenBank/DDBJ databases">
        <authorList>
            <consortium name="Pathogen Informatics"/>
        </authorList>
    </citation>
    <scope>NUCLEOTIDE SEQUENCE [LARGE SCALE GENOMIC DNA]</scope>
    <source>
        <strain evidence="1 2">NCTC10665</strain>
    </source>
</reference>
<proteinExistence type="predicted"/>